<keyword evidence="4" id="KW-0418">Kinase</keyword>
<dbReference type="STRING" id="604330.SAMN04489857_1021"/>
<dbReference type="PANTHER" id="PTHR30492:SF0">
    <property type="entry name" value="METHYLGLYOXAL SYNTHASE"/>
    <property type="match status" value="1"/>
</dbReference>
<evidence type="ECO:0000259" key="2">
    <source>
        <dbReference type="Pfam" id="PF19279"/>
    </source>
</evidence>
<dbReference type="InterPro" id="IPR004363">
    <property type="entry name" value="Methylgl_synth"/>
</dbReference>
<dbReference type="Proteomes" id="UP000198528">
    <property type="component" value="Unassembled WGS sequence"/>
</dbReference>
<keyword evidence="5" id="KW-1185">Reference proteome</keyword>
<dbReference type="GO" id="GO:0019242">
    <property type="term" value="P:methylglyoxal biosynthetic process"/>
    <property type="evidence" value="ECO:0007669"/>
    <property type="project" value="InterPro"/>
</dbReference>
<organism evidence="4 6">
    <name type="scientific">Parafannyhessea umbonata</name>
    <dbReference type="NCBI Taxonomy" id="604330"/>
    <lineage>
        <taxon>Bacteria</taxon>
        <taxon>Bacillati</taxon>
        <taxon>Actinomycetota</taxon>
        <taxon>Coriobacteriia</taxon>
        <taxon>Coriobacteriales</taxon>
        <taxon>Atopobiaceae</taxon>
        <taxon>Parafannyhessea</taxon>
    </lineage>
</organism>
<evidence type="ECO:0000259" key="1">
    <source>
        <dbReference type="Pfam" id="PF00781"/>
    </source>
</evidence>
<dbReference type="GeneID" id="78500379"/>
<feature type="domain" description="DAGKc" evidence="1">
    <location>
        <begin position="3"/>
        <end position="119"/>
    </location>
</feature>
<dbReference type="EMBL" id="LT629759">
    <property type="protein sequence ID" value="SDR75565.1"/>
    <property type="molecule type" value="Genomic_DNA"/>
</dbReference>
<evidence type="ECO:0000313" key="6">
    <source>
        <dbReference type="Proteomes" id="UP000199480"/>
    </source>
</evidence>
<dbReference type="SUPFAM" id="SSF111331">
    <property type="entry name" value="NAD kinase/diacylglycerol kinase-like"/>
    <property type="match status" value="1"/>
</dbReference>
<reference evidence="4" key="2">
    <citation type="submission" date="2016-10" db="EMBL/GenBank/DDBJ databases">
        <authorList>
            <person name="de Groot N.N."/>
        </authorList>
    </citation>
    <scope>NUCLEOTIDE SEQUENCE [LARGE SCALE GENOMIC DNA]</scope>
    <source>
        <strain evidence="3">DSM 22619</strain>
        <strain evidence="4">DSM 22620</strain>
    </source>
</reference>
<accession>A0A1H1LN95</accession>
<dbReference type="Pfam" id="PF19279">
    <property type="entry name" value="YegS_C"/>
    <property type="match status" value="1"/>
</dbReference>
<dbReference type="EMBL" id="FMZL01000008">
    <property type="protein sequence ID" value="SDC30615.1"/>
    <property type="molecule type" value="Genomic_DNA"/>
</dbReference>
<sequence length="312" mass="33931">MRILIVHNLKSGMSSIDVFDFVHALMREDDEIVIRGLDSSSQGQQELRDAESFDLVVVSGGDGTVTSLLYELRDRNVLTCVFPSGTANLVFENLANAPEPASIAKACRDGYFVRADFGEIAWTDTDGNSDSRGFGLMAGSGYDAVLMREAIPNKQIIGEAAYFTAALANAHPKVEHFTITVDGETFERDGIACIVANTAKMQADIQIVPDCSMSDGKLDVIVLETSDAVQLLVPIFTGLFDKQAKGGRPFIEHFSGREIEVSSDSPIPMQVDGDTIPGMVMGYKAHVIPQCNKLVVDQASPYFDRRNRVELG</sequence>
<dbReference type="GO" id="GO:0008929">
    <property type="term" value="F:methylglyoxal synthase activity"/>
    <property type="evidence" value="ECO:0007669"/>
    <property type="project" value="InterPro"/>
</dbReference>
<keyword evidence="4" id="KW-0808">Transferase</keyword>
<dbReference type="GO" id="GO:0016301">
    <property type="term" value="F:kinase activity"/>
    <property type="evidence" value="ECO:0007669"/>
    <property type="project" value="UniProtKB-KW"/>
</dbReference>
<dbReference type="Gene3D" id="2.60.200.40">
    <property type="match status" value="1"/>
</dbReference>
<dbReference type="AlphaFoldDB" id="A0A1H1LN95"/>
<dbReference type="OrthoDB" id="3171056at2"/>
<gene>
    <name evidence="3" type="ORF">SAMN04487824_10840</name>
    <name evidence="4" type="ORF">SAMN04489857_1021</name>
</gene>
<feature type="domain" description="YegS/DAGK C-terminal" evidence="2">
    <location>
        <begin position="139"/>
        <end position="294"/>
    </location>
</feature>
<dbReference type="InterPro" id="IPR045540">
    <property type="entry name" value="YegS/DAGK_C"/>
</dbReference>
<evidence type="ECO:0000313" key="3">
    <source>
        <dbReference type="EMBL" id="SDC30615.1"/>
    </source>
</evidence>
<name>A0A1H1LN95_9ACTN</name>
<dbReference type="InterPro" id="IPR001206">
    <property type="entry name" value="Diacylglycerol_kinase_cat_dom"/>
</dbReference>
<dbReference type="InterPro" id="IPR017438">
    <property type="entry name" value="ATP-NAD_kinase_N"/>
</dbReference>
<dbReference type="GO" id="GO:0005829">
    <property type="term" value="C:cytosol"/>
    <property type="evidence" value="ECO:0007669"/>
    <property type="project" value="TreeGrafter"/>
</dbReference>
<dbReference type="RefSeq" id="WP_090846179.1">
    <property type="nucleotide sequence ID" value="NZ_FMZL01000008.1"/>
</dbReference>
<dbReference type="Pfam" id="PF00781">
    <property type="entry name" value="DAGK_cat"/>
    <property type="match status" value="1"/>
</dbReference>
<protein>
    <submittedName>
        <fullName evidence="4">Diacylglycerol kinase family enzyme</fullName>
    </submittedName>
</protein>
<dbReference type="Proteomes" id="UP000199480">
    <property type="component" value="Chromosome I"/>
</dbReference>
<evidence type="ECO:0000313" key="5">
    <source>
        <dbReference type="Proteomes" id="UP000198528"/>
    </source>
</evidence>
<reference evidence="5 6" key="1">
    <citation type="submission" date="2016-10" db="EMBL/GenBank/DDBJ databases">
        <authorList>
            <person name="Varghese N."/>
            <person name="Submissions S."/>
        </authorList>
    </citation>
    <scope>NUCLEOTIDE SEQUENCE [LARGE SCALE GENOMIC DNA]</scope>
    <source>
        <strain evidence="5">DSM 22619</strain>
        <strain evidence="6">DSM 22620</strain>
    </source>
</reference>
<dbReference type="Gene3D" id="3.40.50.10330">
    <property type="entry name" value="Probable inorganic polyphosphate/atp-NAD kinase, domain 1"/>
    <property type="match status" value="1"/>
</dbReference>
<evidence type="ECO:0000313" key="4">
    <source>
        <dbReference type="EMBL" id="SDR75565.1"/>
    </source>
</evidence>
<dbReference type="InterPro" id="IPR016064">
    <property type="entry name" value="NAD/diacylglycerol_kinase_sf"/>
</dbReference>
<dbReference type="PANTHER" id="PTHR30492">
    <property type="entry name" value="METHYLGLYOXAL SYNTHASE"/>
    <property type="match status" value="1"/>
</dbReference>
<proteinExistence type="predicted"/>